<reference evidence="4 5" key="1">
    <citation type="journal article" date="2020" name="G3 (Bethesda)">
        <title>Genetic Underpinnings of Host Manipulation by Ophiocordyceps as Revealed by Comparative Transcriptomics.</title>
        <authorList>
            <person name="Will I."/>
            <person name="Das B."/>
            <person name="Trinh T."/>
            <person name="Brachmann A."/>
            <person name="Ohm R.A."/>
            <person name="de Bekker C."/>
        </authorList>
    </citation>
    <scope>NUCLEOTIDE SEQUENCE [LARGE SCALE GENOMIC DNA]</scope>
    <source>
        <strain evidence="4 5">EC05</strain>
    </source>
</reference>
<keyword evidence="2" id="KW-1133">Transmembrane helix</keyword>
<sequence length="378" mass="42251">MDVDLAMDDGEGECCAGPPPDAIRMAPYSLRAPSPPVLHVPVVQFRPDEPSEMRFTPSAERVDPTQLTDEDLFIITGGKTHVAVDRVFSWRYEDRRRAQHILDFLVLGPTSVVRDDEFLRREAVTMMLVARDARMGDTRLVSVDVAASRHGIVRLFVDVEYPSGVINAWSHAVRLINDHLVSYHRARGRRGKVLVMCESGNDRSAAIVVAYLMALFGVGVVPAIQFTSVQRFCCCFEEDVKRLLVAWGDILRARRAVAGQTFPRDAWQQQQQQQQLLSPQMQGQDGSWPAPSPLPPTEVAVLPEAKAKRGLDDGMEDVCIVLVGERDGWCFKQRIAATFAIQWRNLAIVLGKIEENFSLLSLSGRTDVRLDWIEACVS</sequence>
<evidence type="ECO:0000259" key="3">
    <source>
        <dbReference type="PROSITE" id="PS50056"/>
    </source>
</evidence>
<dbReference type="InterPro" id="IPR052449">
    <property type="entry name" value="STYX-Interacting_Phosphatase"/>
</dbReference>
<evidence type="ECO:0000313" key="4">
    <source>
        <dbReference type="EMBL" id="KAF4583140.1"/>
    </source>
</evidence>
<keyword evidence="5" id="KW-1185">Reference proteome</keyword>
<feature type="region of interest" description="Disordered" evidence="1">
    <location>
        <begin position="273"/>
        <end position="293"/>
    </location>
</feature>
<name>A0A8H4Q2V9_9HYPO</name>
<evidence type="ECO:0000313" key="5">
    <source>
        <dbReference type="Proteomes" id="UP000562929"/>
    </source>
</evidence>
<dbReference type="PANTHER" id="PTHR46588:SF1">
    <property type="entry name" value="SERINE_THREONINE_TYROSINE-INTERACTING PROTEIN"/>
    <property type="match status" value="1"/>
</dbReference>
<evidence type="ECO:0000256" key="2">
    <source>
        <dbReference type="SAM" id="Phobius"/>
    </source>
</evidence>
<dbReference type="Proteomes" id="UP000562929">
    <property type="component" value="Unassembled WGS sequence"/>
</dbReference>
<dbReference type="InterPro" id="IPR029021">
    <property type="entry name" value="Prot-tyrosine_phosphatase-like"/>
</dbReference>
<evidence type="ECO:0000256" key="1">
    <source>
        <dbReference type="SAM" id="MobiDB-lite"/>
    </source>
</evidence>
<accession>A0A8H4Q2V9</accession>
<dbReference type="EMBL" id="JAACLJ010000007">
    <property type="protein sequence ID" value="KAF4583140.1"/>
    <property type="molecule type" value="Genomic_DNA"/>
</dbReference>
<dbReference type="GO" id="GO:0005737">
    <property type="term" value="C:cytoplasm"/>
    <property type="evidence" value="ECO:0007669"/>
    <property type="project" value="TreeGrafter"/>
</dbReference>
<dbReference type="PROSITE" id="PS50056">
    <property type="entry name" value="TYR_PHOSPHATASE_2"/>
    <property type="match status" value="1"/>
</dbReference>
<dbReference type="InterPro" id="IPR000340">
    <property type="entry name" value="Dual-sp_phosphatase_cat-dom"/>
</dbReference>
<keyword evidence="2" id="KW-0472">Membrane</keyword>
<dbReference type="GO" id="GO:0005654">
    <property type="term" value="C:nucleoplasm"/>
    <property type="evidence" value="ECO:0007669"/>
    <property type="project" value="TreeGrafter"/>
</dbReference>
<protein>
    <submittedName>
        <fullName evidence="4">FMI2 protein</fullName>
    </submittedName>
</protein>
<dbReference type="OrthoDB" id="10252009at2759"/>
<dbReference type="GO" id="GO:0062026">
    <property type="term" value="P:negative regulation of SCF-dependent proteasomal ubiquitin-dependent catabolic process"/>
    <property type="evidence" value="ECO:0007669"/>
    <property type="project" value="TreeGrafter"/>
</dbReference>
<keyword evidence="2" id="KW-0812">Transmembrane</keyword>
<proteinExistence type="predicted"/>
<comment type="caution">
    <text evidence="4">The sequence shown here is derived from an EMBL/GenBank/DDBJ whole genome shotgun (WGS) entry which is preliminary data.</text>
</comment>
<dbReference type="GO" id="GO:0070372">
    <property type="term" value="P:regulation of ERK1 and ERK2 cascade"/>
    <property type="evidence" value="ECO:0007669"/>
    <property type="project" value="TreeGrafter"/>
</dbReference>
<dbReference type="InterPro" id="IPR000387">
    <property type="entry name" value="Tyr_Pase_dom"/>
</dbReference>
<feature type="transmembrane region" description="Helical" evidence="2">
    <location>
        <begin position="205"/>
        <end position="224"/>
    </location>
</feature>
<dbReference type="GO" id="GO:1990444">
    <property type="term" value="F:F-box domain binding"/>
    <property type="evidence" value="ECO:0007669"/>
    <property type="project" value="TreeGrafter"/>
</dbReference>
<dbReference type="Pfam" id="PF00782">
    <property type="entry name" value="DSPc"/>
    <property type="match status" value="1"/>
</dbReference>
<organism evidence="4 5">
    <name type="scientific">Ophiocordyceps camponoti-floridani</name>
    <dbReference type="NCBI Taxonomy" id="2030778"/>
    <lineage>
        <taxon>Eukaryota</taxon>
        <taxon>Fungi</taxon>
        <taxon>Dikarya</taxon>
        <taxon>Ascomycota</taxon>
        <taxon>Pezizomycotina</taxon>
        <taxon>Sordariomycetes</taxon>
        <taxon>Hypocreomycetidae</taxon>
        <taxon>Hypocreales</taxon>
        <taxon>Ophiocordycipitaceae</taxon>
        <taxon>Ophiocordyceps</taxon>
    </lineage>
</organism>
<dbReference type="CDD" id="cd14498">
    <property type="entry name" value="DSP"/>
    <property type="match status" value="1"/>
</dbReference>
<feature type="domain" description="Tyrosine specific protein phosphatases" evidence="3">
    <location>
        <begin position="167"/>
        <end position="231"/>
    </location>
</feature>
<dbReference type="PANTHER" id="PTHR46588">
    <property type="entry name" value="SERINE/THREONINE/TYROSINE-INTERACTING PROTEIN"/>
    <property type="match status" value="1"/>
</dbReference>
<gene>
    <name evidence="4" type="ORF">GQ602_006284</name>
</gene>
<dbReference type="Gene3D" id="3.90.190.10">
    <property type="entry name" value="Protein tyrosine phosphatase superfamily"/>
    <property type="match status" value="1"/>
</dbReference>
<dbReference type="SUPFAM" id="SSF52799">
    <property type="entry name" value="(Phosphotyrosine protein) phosphatases II"/>
    <property type="match status" value="1"/>
</dbReference>
<dbReference type="AlphaFoldDB" id="A0A8H4Q2V9"/>
<feature type="compositionally biased region" description="Low complexity" evidence="1">
    <location>
        <begin position="273"/>
        <end position="284"/>
    </location>
</feature>